<dbReference type="Pfam" id="PF03016">
    <property type="entry name" value="Exostosin_GT47"/>
    <property type="match status" value="1"/>
</dbReference>
<dbReference type="Proteomes" id="UP000462014">
    <property type="component" value="Unassembled WGS sequence"/>
</dbReference>
<dbReference type="RefSeq" id="WP_157567271.1">
    <property type="nucleotide sequence ID" value="NZ_WPIK01000009.1"/>
</dbReference>
<dbReference type="GO" id="GO:0016757">
    <property type="term" value="F:glycosyltransferase activity"/>
    <property type="evidence" value="ECO:0007669"/>
    <property type="project" value="InterPro"/>
</dbReference>
<organism evidence="2 3">
    <name type="scientific">Mucilaginibacter arboris</name>
    <dbReference type="NCBI Taxonomy" id="2682090"/>
    <lineage>
        <taxon>Bacteria</taxon>
        <taxon>Pseudomonadati</taxon>
        <taxon>Bacteroidota</taxon>
        <taxon>Sphingobacteriia</taxon>
        <taxon>Sphingobacteriales</taxon>
        <taxon>Sphingobacteriaceae</taxon>
        <taxon>Mucilaginibacter</taxon>
    </lineage>
</organism>
<name>A0A7K1SY37_9SPHI</name>
<evidence type="ECO:0000313" key="3">
    <source>
        <dbReference type="Proteomes" id="UP000462014"/>
    </source>
</evidence>
<reference evidence="2 3" key="1">
    <citation type="submission" date="2019-12" db="EMBL/GenBank/DDBJ databases">
        <title>Mucilaginibacter sp. HMF7410 genome sequencing and assembly.</title>
        <authorList>
            <person name="Kang H."/>
            <person name="Cha I."/>
            <person name="Kim H."/>
            <person name="Joh K."/>
        </authorList>
    </citation>
    <scope>NUCLEOTIDE SEQUENCE [LARGE SCALE GENOMIC DNA]</scope>
    <source>
        <strain evidence="2 3">HMF7410</strain>
    </source>
</reference>
<dbReference type="InterPro" id="IPR040911">
    <property type="entry name" value="Exostosin_GT47"/>
</dbReference>
<keyword evidence="3" id="KW-1185">Reference proteome</keyword>
<dbReference type="AlphaFoldDB" id="A0A7K1SY37"/>
<feature type="domain" description="Exostosin GT47" evidence="1">
    <location>
        <begin position="223"/>
        <end position="297"/>
    </location>
</feature>
<gene>
    <name evidence="2" type="ORF">GO621_11895</name>
</gene>
<accession>A0A7K1SY37</accession>
<protein>
    <recommendedName>
        <fullName evidence="1">Exostosin GT47 domain-containing protein</fullName>
    </recommendedName>
</protein>
<dbReference type="InterPro" id="IPR004263">
    <property type="entry name" value="Exostosin"/>
</dbReference>
<dbReference type="PANTHER" id="PTHR11062">
    <property type="entry name" value="EXOSTOSIN HEPARAN SULFATE GLYCOSYLTRANSFERASE -RELATED"/>
    <property type="match status" value="1"/>
</dbReference>
<proteinExistence type="predicted"/>
<evidence type="ECO:0000259" key="1">
    <source>
        <dbReference type="Pfam" id="PF03016"/>
    </source>
</evidence>
<sequence>MYKIYIGSGYPIKFEVDEVSSPLSATTTIVSEPALADFFIFPVNYEKLYGYTEENYKHYGYEPGEIEDLKKALIDMTDLAKKFNKKIILFYYFDPIKKIEHSNVVIFRTSLLKSLKDNHEFAMPAYTKDLRKRKNLSENELWLNKTTTPTIGFRGQAAPVKLPTKLAFKRTINKALAIAGISKQFNLYYNFGYLARRDAIVACLNNKNVKTDITLTTLEQSWDPVNGKLPFVNNIFNNQYNICVSGHGNYSFRLYEVMSAGRIPVFINTDCVLPFEEFIDWKKQVVWIEEKDANKAGQFILDFHQSIHSDDFLQLQKSNRLLWEKYLSKEGFFKNLYQYFPLLQELP</sequence>
<dbReference type="EMBL" id="WPIK01000009">
    <property type="protein sequence ID" value="MVN22234.1"/>
    <property type="molecule type" value="Genomic_DNA"/>
</dbReference>
<comment type="caution">
    <text evidence="2">The sequence shown here is derived from an EMBL/GenBank/DDBJ whole genome shotgun (WGS) entry which is preliminary data.</text>
</comment>
<evidence type="ECO:0000313" key="2">
    <source>
        <dbReference type="EMBL" id="MVN22234.1"/>
    </source>
</evidence>